<reference evidence="2" key="1">
    <citation type="submission" date="2021-03" db="EMBL/GenBank/DDBJ databases">
        <title>Draft genome sequence of rust myrtle Austropuccinia psidii MF-1, a brazilian biotype.</title>
        <authorList>
            <person name="Quecine M.C."/>
            <person name="Pachon D.M.R."/>
            <person name="Bonatelli M.L."/>
            <person name="Correr F.H."/>
            <person name="Franceschini L.M."/>
            <person name="Leite T.F."/>
            <person name="Margarido G.R.A."/>
            <person name="Almeida C.A."/>
            <person name="Ferrarezi J.A."/>
            <person name="Labate C.A."/>
        </authorList>
    </citation>
    <scope>NUCLEOTIDE SEQUENCE</scope>
    <source>
        <strain evidence="2">MF-1</strain>
    </source>
</reference>
<feature type="region of interest" description="Disordered" evidence="1">
    <location>
        <begin position="37"/>
        <end position="73"/>
    </location>
</feature>
<evidence type="ECO:0000313" key="2">
    <source>
        <dbReference type="EMBL" id="MBW0491922.1"/>
    </source>
</evidence>
<comment type="caution">
    <text evidence="2">The sequence shown here is derived from an EMBL/GenBank/DDBJ whole genome shotgun (WGS) entry which is preliminary data.</text>
</comment>
<keyword evidence="3" id="KW-1185">Reference proteome</keyword>
<proteinExistence type="predicted"/>
<gene>
    <name evidence="2" type="ORF">O181_031637</name>
</gene>
<organism evidence="2 3">
    <name type="scientific">Austropuccinia psidii MF-1</name>
    <dbReference type="NCBI Taxonomy" id="1389203"/>
    <lineage>
        <taxon>Eukaryota</taxon>
        <taxon>Fungi</taxon>
        <taxon>Dikarya</taxon>
        <taxon>Basidiomycota</taxon>
        <taxon>Pucciniomycotina</taxon>
        <taxon>Pucciniomycetes</taxon>
        <taxon>Pucciniales</taxon>
        <taxon>Sphaerophragmiaceae</taxon>
        <taxon>Austropuccinia</taxon>
    </lineage>
</organism>
<evidence type="ECO:0000256" key="1">
    <source>
        <dbReference type="SAM" id="MobiDB-lite"/>
    </source>
</evidence>
<accession>A0A9Q3H5J0</accession>
<evidence type="ECO:0000313" key="3">
    <source>
        <dbReference type="Proteomes" id="UP000765509"/>
    </source>
</evidence>
<name>A0A9Q3H5J0_9BASI</name>
<feature type="compositionally biased region" description="Polar residues" evidence="1">
    <location>
        <begin position="37"/>
        <end position="56"/>
    </location>
</feature>
<dbReference type="EMBL" id="AVOT02011332">
    <property type="protein sequence ID" value="MBW0491922.1"/>
    <property type="molecule type" value="Genomic_DNA"/>
</dbReference>
<sequence length="106" mass="12423">MTNATPETKLSSYKLLHQRFTANQEIENGEELLPMSSNIPNAINSQRMSCGNTNQPIIDESRSQTSTKRHKQRTCEKDKLYWKKLDNECILKRKKWDHECVNKDVQ</sequence>
<dbReference type="AlphaFoldDB" id="A0A9Q3H5J0"/>
<dbReference type="Proteomes" id="UP000765509">
    <property type="component" value="Unassembled WGS sequence"/>
</dbReference>
<protein>
    <submittedName>
        <fullName evidence="2">Uncharacterized protein</fullName>
    </submittedName>
</protein>